<name>A0A7S0NMI7_9EUKA</name>
<dbReference type="EMBL" id="HBER01001196">
    <property type="protein sequence ID" value="CAD8523329.1"/>
    <property type="molecule type" value="Transcribed_RNA"/>
</dbReference>
<protein>
    <submittedName>
        <fullName evidence="2">Uncharacterized protein</fullName>
    </submittedName>
</protein>
<gene>
    <name evidence="2" type="ORF">CLEP1334_LOCUS637</name>
</gene>
<dbReference type="AlphaFoldDB" id="A0A7S0NMI7"/>
<evidence type="ECO:0000256" key="1">
    <source>
        <dbReference type="SAM" id="MobiDB-lite"/>
    </source>
</evidence>
<sequence length="111" mass="11544">MQMCAATYSTIAPEYTDTAPTSAAYSMCTDIASTAASTSESVNPVLPQRREPPPALSLPELEALPPAPSEESIRTPATWPPSSAVDVARSSLRAAMGWLSVGLSETTTDTG</sequence>
<organism evidence="2">
    <name type="scientific">Calcidiscus leptoporus</name>
    <dbReference type="NCBI Taxonomy" id="127549"/>
    <lineage>
        <taxon>Eukaryota</taxon>
        <taxon>Haptista</taxon>
        <taxon>Haptophyta</taxon>
        <taxon>Prymnesiophyceae</taxon>
        <taxon>Coccolithales</taxon>
        <taxon>Calcidiscaceae</taxon>
        <taxon>Calcidiscus</taxon>
    </lineage>
</organism>
<accession>A0A7S0NMI7</accession>
<evidence type="ECO:0000313" key="2">
    <source>
        <dbReference type="EMBL" id="CAD8523329.1"/>
    </source>
</evidence>
<feature type="region of interest" description="Disordered" evidence="1">
    <location>
        <begin position="36"/>
        <end position="83"/>
    </location>
</feature>
<proteinExistence type="predicted"/>
<reference evidence="2" key="1">
    <citation type="submission" date="2021-01" db="EMBL/GenBank/DDBJ databases">
        <authorList>
            <person name="Corre E."/>
            <person name="Pelletier E."/>
            <person name="Niang G."/>
            <person name="Scheremetjew M."/>
            <person name="Finn R."/>
            <person name="Kale V."/>
            <person name="Holt S."/>
            <person name="Cochrane G."/>
            <person name="Meng A."/>
            <person name="Brown T."/>
            <person name="Cohen L."/>
        </authorList>
    </citation>
    <scope>NUCLEOTIDE SEQUENCE</scope>
    <source>
        <strain evidence="2">RCC1130</strain>
    </source>
</reference>